<name>A0A540W943_9ACTN</name>
<dbReference type="SUPFAM" id="SSF55486">
    <property type="entry name" value="Metalloproteases ('zincins'), catalytic domain"/>
    <property type="match status" value="1"/>
</dbReference>
<evidence type="ECO:0000313" key="1">
    <source>
        <dbReference type="EMBL" id="TQF05545.1"/>
    </source>
</evidence>
<dbReference type="EMBL" id="VIGB01000003">
    <property type="protein sequence ID" value="TQF05545.1"/>
    <property type="molecule type" value="Genomic_DNA"/>
</dbReference>
<dbReference type="Proteomes" id="UP000319103">
    <property type="component" value="Unassembled WGS sequence"/>
</dbReference>
<organism evidence="1 2">
    <name type="scientific">Kitasatospora acidiphila</name>
    <dbReference type="NCBI Taxonomy" id="2567942"/>
    <lineage>
        <taxon>Bacteria</taxon>
        <taxon>Bacillati</taxon>
        <taxon>Actinomycetota</taxon>
        <taxon>Actinomycetes</taxon>
        <taxon>Kitasatosporales</taxon>
        <taxon>Streptomycetaceae</taxon>
        <taxon>Kitasatospora</taxon>
    </lineage>
</organism>
<gene>
    <name evidence="1" type="ORF">E6W39_29100</name>
</gene>
<sequence length="292" mass="31774">MNTTFEICNDAGKPGGDLVDSITVALQAAAPLVEQFSQMPLPDRVTVRLLTVDASLDVSAQHLNRGFAEAAERVGTERAHQMAAVLAERGTRQYRQSERLMNPLQLGKVVYGSEDGAPPELVITPAAHGAARSTTRIQTMVFAHELTHIAQCHKWPGMLAFNNLQQLEITLTGRPRSEMRLIPPVSEGHAMVVFRQVADELFGAGAKFHEKGDRGPTLRYWATALLSLLPPLCLVRLMYNQGTKFIRAVMAAGGPPLVHSLFEDDGKRLPVGVEVARPGLWLARFGPDGGEA</sequence>
<keyword evidence="2" id="KW-1185">Reference proteome</keyword>
<evidence type="ECO:0000313" key="2">
    <source>
        <dbReference type="Proteomes" id="UP000319103"/>
    </source>
</evidence>
<evidence type="ECO:0008006" key="3">
    <source>
        <dbReference type="Google" id="ProtNLM"/>
    </source>
</evidence>
<comment type="caution">
    <text evidence="1">The sequence shown here is derived from an EMBL/GenBank/DDBJ whole genome shotgun (WGS) entry which is preliminary data.</text>
</comment>
<dbReference type="RefSeq" id="WP_141636020.1">
    <property type="nucleotide sequence ID" value="NZ_VIGB01000003.1"/>
</dbReference>
<reference evidence="1 2" key="1">
    <citation type="submission" date="2019-06" db="EMBL/GenBank/DDBJ databases">
        <title>Description of Kitasatospora acidophila sp. nov. isolated from pine grove soil, and reclassification of Streptomyces novaecaesareae to Kitasatospora novaeceasareae comb. nov.</title>
        <authorList>
            <person name="Kim M.J."/>
        </authorList>
    </citation>
    <scope>NUCLEOTIDE SEQUENCE [LARGE SCALE GENOMIC DNA]</scope>
    <source>
        <strain evidence="1 2">MMS16-CNU292</strain>
    </source>
</reference>
<protein>
    <recommendedName>
        <fullName evidence="3">DUF4157 domain-containing protein</fullName>
    </recommendedName>
</protein>
<proteinExistence type="predicted"/>
<accession>A0A540W943</accession>
<dbReference type="OrthoDB" id="4192333at2"/>
<dbReference type="AlphaFoldDB" id="A0A540W943"/>